<proteinExistence type="inferred from homology"/>
<accession>A0A921ZL43</accession>
<keyword evidence="8" id="KW-1185">Reference proteome</keyword>
<sequence>MYSWLVLGLVAAAAAAGYDYESDPDIYHNKWWGPEGMEEDTSIRPFKVEWKKKMVEDLLYRLKNRRRLTPSLKGTNYNYGLNTDTMSYWLDYWANNYNFTAREEYLNQYPQFMTDIQGLSIHFIRIVPEIPEGKYSIPLLMLHGYPGSVREYYDVLWDLTKPADNRDFVIEVVVPSLPGYGYSDATNLVGLGFAEMAFIFKNLMNRLGHEKFYVQGGDWGALIGANMATFFPDIILGYHTTMPVAATDEALTLITAGSLYPAAVVPTELTNRLYPLQNTLEYFAQDFGYLHIQAAKSDALGVCIGESPTSLLGWFLHLFSIFSRRTNGNDPMGGLEIYSRDQIIDNLMIYWDTETATTSIRLYAESFNKKTFRSGFLNAPTTVPTVAVQALGEIFYFPPAALNTKFTNLVAVDVLDDYGHFLAMEQPQLFVELVLSGLQRIMQFNKQNM</sequence>
<evidence type="ECO:0000259" key="6">
    <source>
        <dbReference type="Pfam" id="PF06441"/>
    </source>
</evidence>
<dbReference type="InterPro" id="IPR010497">
    <property type="entry name" value="Epoxide_hydro_N"/>
</dbReference>
<comment type="caution">
    <text evidence="7">The sequence shown here is derived from an EMBL/GenBank/DDBJ whole genome shotgun (WGS) entry which is preliminary data.</text>
</comment>
<name>A0A921ZL43_MANSE</name>
<dbReference type="PANTHER" id="PTHR21661">
    <property type="entry name" value="EPOXIDE HYDROLASE 1-RELATED"/>
    <property type="match status" value="1"/>
</dbReference>
<evidence type="ECO:0000256" key="4">
    <source>
        <dbReference type="PIRNR" id="PIRNR001112"/>
    </source>
</evidence>
<keyword evidence="4" id="KW-0256">Endoplasmic reticulum</keyword>
<feature type="chain" id="PRO_5036965581" description="Epoxide hydrolase" evidence="5">
    <location>
        <begin position="17"/>
        <end position="449"/>
    </location>
</feature>
<keyword evidence="4" id="KW-0472">Membrane</keyword>
<dbReference type="GO" id="GO:0004301">
    <property type="term" value="F:epoxide hydrolase activity"/>
    <property type="evidence" value="ECO:0007669"/>
    <property type="project" value="TreeGrafter"/>
</dbReference>
<keyword evidence="5" id="KW-0732">Signal</keyword>
<feature type="domain" description="Epoxide hydrolase N-terminal" evidence="6">
    <location>
        <begin position="43"/>
        <end position="151"/>
    </location>
</feature>
<dbReference type="EMBL" id="JH668610">
    <property type="protein sequence ID" value="KAG6459144.1"/>
    <property type="molecule type" value="Genomic_DNA"/>
</dbReference>
<dbReference type="Proteomes" id="UP000791440">
    <property type="component" value="Unassembled WGS sequence"/>
</dbReference>
<comment type="function">
    <text evidence="4">Catalyzes juvenile hormone hydrolysis.</text>
</comment>
<feature type="signal peptide" evidence="5">
    <location>
        <begin position="1"/>
        <end position="16"/>
    </location>
</feature>
<comment type="catalytic activity">
    <reaction evidence="4">
        <text>1-(4-methoxyphenyl)-N-methyl-N-[(3-methyloxetan-3-yl)methyl]methanamine + H2O = 2-{[(4-methoxybenzyl)(methyl)amino]methyl}-2-methylpropane-1,3-diol</text>
        <dbReference type="Rhea" id="RHEA:55764"/>
        <dbReference type="ChEBI" id="CHEBI:15377"/>
        <dbReference type="ChEBI" id="CHEBI:139161"/>
        <dbReference type="ChEBI" id="CHEBI:139164"/>
        <dbReference type="EC" id="3.3.2.9"/>
    </reaction>
</comment>
<dbReference type="Pfam" id="PF06441">
    <property type="entry name" value="EHN"/>
    <property type="match status" value="1"/>
</dbReference>
<dbReference type="PANTHER" id="PTHR21661:SF35">
    <property type="entry name" value="EPOXIDE HYDROLASE"/>
    <property type="match status" value="1"/>
</dbReference>
<keyword evidence="2 4" id="KW-0058">Aromatic hydrocarbons catabolism</keyword>
<gene>
    <name evidence="7" type="ORF">O3G_MSEX011221</name>
</gene>
<comment type="catalytic activity">
    <reaction evidence="4">
        <text>cis-stilbene oxide + H2O = (1R,2R)-hydrobenzoin</text>
        <dbReference type="Rhea" id="RHEA:23900"/>
        <dbReference type="ChEBI" id="CHEBI:15377"/>
        <dbReference type="ChEBI" id="CHEBI:50004"/>
        <dbReference type="ChEBI" id="CHEBI:50014"/>
        <dbReference type="EC" id="3.3.2.9"/>
    </reaction>
</comment>
<organism evidence="7 8">
    <name type="scientific">Manduca sexta</name>
    <name type="common">Tobacco hawkmoth</name>
    <name type="synonym">Tobacco hornworm</name>
    <dbReference type="NCBI Taxonomy" id="7130"/>
    <lineage>
        <taxon>Eukaryota</taxon>
        <taxon>Metazoa</taxon>
        <taxon>Ecdysozoa</taxon>
        <taxon>Arthropoda</taxon>
        <taxon>Hexapoda</taxon>
        <taxon>Insecta</taxon>
        <taxon>Pterygota</taxon>
        <taxon>Neoptera</taxon>
        <taxon>Endopterygota</taxon>
        <taxon>Lepidoptera</taxon>
        <taxon>Glossata</taxon>
        <taxon>Ditrysia</taxon>
        <taxon>Bombycoidea</taxon>
        <taxon>Sphingidae</taxon>
        <taxon>Sphinginae</taxon>
        <taxon>Sphingini</taxon>
        <taxon>Manduca</taxon>
    </lineage>
</organism>
<evidence type="ECO:0000256" key="3">
    <source>
        <dbReference type="ARBA" id="ARBA00022801"/>
    </source>
</evidence>
<comment type="subcellular location">
    <subcellularLocation>
        <location evidence="4">Endoplasmic reticulum membrane</location>
    </subcellularLocation>
</comment>
<evidence type="ECO:0000313" key="8">
    <source>
        <dbReference type="Proteomes" id="UP000791440"/>
    </source>
</evidence>
<dbReference type="EC" id="3.3.2.9" evidence="4"/>
<dbReference type="AlphaFoldDB" id="A0A921ZL43"/>
<reference evidence="7" key="2">
    <citation type="submission" date="2020-12" db="EMBL/GenBank/DDBJ databases">
        <authorList>
            <person name="Kanost M."/>
        </authorList>
    </citation>
    <scope>NUCLEOTIDE SEQUENCE</scope>
</reference>
<keyword evidence="3 4" id="KW-0378">Hydrolase</keyword>
<evidence type="ECO:0000313" key="7">
    <source>
        <dbReference type="EMBL" id="KAG6459144.1"/>
    </source>
</evidence>
<dbReference type="GO" id="GO:0097176">
    <property type="term" value="P:epoxide metabolic process"/>
    <property type="evidence" value="ECO:0007669"/>
    <property type="project" value="TreeGrafter"/>
</dbReference>
<comment type="similarity">
    <text evidence="1 4">Belongs to the peptidase S33 family.</text>
</comment>
<reference evidence="7" key="1">
    <citation type="journal article" date="2016" name="Insect Biochem. Mol. Biol.">
        <title>Multifaceted biological insights from a draft genome sequence of the tobacco hornworm moth, Manduca sexta.</title>
        <authorList>
            <person name="Kanost M.R."/>
            <person name="Arrese E.L."/>
            <person name="Cao X."/>
            <person name="Chen Y.R."/>
            <person name="Chellapilla S."/>
            <person name="Goldsmith M.R."/>
            <person name="Grosse-Wilde E."/>
            <person name="Heckel D.G."/>
            <person name="Herndon N."/>
            <person name="Jiang H."/>
            <person name="Papanicolaou A."/>
            <person name="Qu J."/>
            <person name="Soulages J.L."/>
            <person name="Vogel H."/>
            <person name="Walters J."/>
            <person name="Waterhouse R.M."/>
            <person name="Ahn S.J."/>
            <person name="Almeida F.C."/>
            <person name="An C."/>
            <person name="Aqrawi P."/>
            <person name="Bretschneider A."/>
            <person name="Bryant W.B."/>
            <person name="Bucks S."/>
            <person name="Chao H."/>
            <person name="Chevignon G."/>
            <person name="Christen J.M."/>
            <person name="Clarke D.F."/>
            <person name="Dittmer N.T."/>
            <person name="Ferguson L.C.F."/>
            <person name="Garavelou S."/>
            <person name="Gordon K.H.J."/>
            <person name="Gunaratna R.T."/>
            <person name="Han Y."/>
            <person name="Hauser F."/>
            <person name="He Y."/>
            <person name="Heidel-Fischer H."/>
            <person name="Hirsh A."/>
            <person name="Hu Y."/>
            <person name="Jiang H."/>
            <person name="Kalra D."/>
            <person name="Klinner C."/>
            <person name="Konig C."/>
            <person name="Kovar C."/>
            <person name="Kroll A.R."/>
            <person name="Kuwar S.S."/>
            <person name="Lee S.L."/>
            <person name="Lehman R."/>
            <person name="Li K."/>
            <person name="Li Z."/>
            <person name="Liang H."/>
            <person name="Lovelace S."/>
            <person name="Lu Z."/>
            <person name="Mansfield J.H."/>
            <person name="McCulloch K.J."/>
            <person name="Mathew T."/>
            <person name="Morton B."/>
            <person name="Muzny D.M."/>
            <person name="Neunemann D."/>
            <person name="Ongeri F."/>
            <person name="Pauchet Y."/>
            <person name="Pu L.L."/>
            <person name="Pyrousis I."/>
            <person name="Rao X.J."/>
            <person name="Redding A."/>
            <person name="Roesel C."/>
            <person name="Sanchez-Gracia A."/>
            <person name="Schaack S."/>
            <person name="Shukla A."/>
            <person name="Tetreau G."/>
            <person name="Wang Y."/>
            <person name="Xiong G.H."/>
            <person name="Traut W."/>
            <person name="Walsh T.K."/>
            <person name="Worley K.C."/>
            <person name="Wu D."/>
            <person name="Wu W."/>
            <person name="Wu Y.Q."/>
            <person name="Zhang X."/>
            <person name="Zou Z."/>
            <person name="Zucker H."/>
            <person name="Briscoe A.D."/>
            <person name="Burmester T."/>
            <person name="Clem R.J."/>
            <person name="Feyereisen R."/>
            <person name="Grimmelikhuijzen C.J.P."/>
            <person name="Hamodrakas S.J."/>
            <person name="Hansson B.S."/>
            <person name="Huguet E."/>
            <person name="Jermiin L.S."/>
            <person name="Lan Q."/>
            <person name="Lehman H.K."/>
            <person name="Lorenzen M."/>
            <person name="Merzendorfer H."/>
            <person name="Michalopoulos I."/>
            <person name="Morton D.B."/>
            <person name="Muthukrishnan S."/>
            <person name="Oakeshott J.G."/>
            <person name="Palmer W."/>
            <person name="Park Y."/>
            <person name="Passarelli A.L."/>
            <person name="Rozas J."/>
            <person name="Schwartz L.M."/>
            <person name="Smith W."/>
            <person name="Southgate A."/>
            <person name="Vilcinskas A."/>
            <person name="Vogt R."/>
            <person name="Wang P."/>
            <person name="Werren J."/>
            <person name="Yu X.Q."/>
            <person name="Zhou J.J."/>
            <person name="Brown S.J."/>
            <person name="Scherer S.E."/>
            <person name="Richards S."/>
            <person name="Blissard G.W."/>
        </authorList>
    </citation>
    <scope>NUCLEOTIDE SEQUENCE</scope>
</reference>
<evidence type="ECO:0000256" key="1">
    <source>
        <dbReference type="ARBA" id="ARBA00010088"/>
    </source>
</evidence>
<protein>
    <recommendedName>
        <fullName evidence="4">Epoxide hydrolase</fullName>
        <ecNumber evidence="4">3.3.2.9</ecNumber>
    </recommendedName>
</protein>
<dbReference type="InterPro" id="IPR016292">
    <property type="entry name" value="Epoxide_hydrolase"/>
</dbReference>
<evidence type="ECO:0000256" key="5">
    <source>
        <dbReference type="SAM" id="SignalP"/>
    </source>
</evidence>
<evidence type="ECO:0000256" key="2">
    <source>
        <dbReference type="ARBA" id="ARBA00022797"/>
    </source>
</evidence>
<dbReference type="PIRSF" id="PIRSF001112">
    <property type="entry name" value="Epoxide_hydrolase"/>
    <property type="match status" value="1"/>
</dbReference>